<comment type="caution">
    <text evidence="2">The sequence shown here is derived from an EMBL/GenBank/DDBJ whole genome shotgun (WGS) entry which is preliminary data.</text>
</comment>
<dbReference type="Proteomes" id="UP001321473">
    <property type="component" value="Unassembled WGS sequence"/>
</dbReference>
<dbReference type="AlphaFoldDB" id="A0AAQ4F4K3"/>
<keyword evidence="3" id="KW-1185">Reference proteome</keyword>
<proteinExistence type="predicted"/>
<feature type="non-terminal residue" evidence="2">
    <location>
        <position position="129"/>
    </location>
</feature>
<organism evidence="2 3">
    <name type="scientific">Amblyomma americanum</name>
    <name type="common">Lone star tick</name>
    <dbReference type="NCBI Taxonomy" id="6943"/>
    <lineage>
        <taxon>Eukaryota</taxon>
        <taxon>Metazoa</taxon>
        <taxon>Ecdysozoa</taxon>
        <taxon>Arthropoda</taxon>
        <taxon>Chelicerata</taxon>
        <taxon>Arachnida</taxon>
        <taxon>Acari</taxon>
        <taxon>Parasitiformes</taxon>
        <taxon>Ixodida</taxon>
        <taxon>Ixodoidea</taxon>
        <taxon>Ixodidae</taxon>
        <taxon>Amblyomminae</taxon>
        <taxon>Amblyomma</taxon>
    </lineage>
</organism>
<protein>
    <submittedName>
        <fullName evidence="2">Uncharacterized protein</fullName>
    </submittedName>
</protein>
<evidence type="ECO:0000313" key="3">
    <source>
        <dbReference type="Proteomes" id="UP001321473"/>
    </source>
</evidence>
<accession>A0AAQ4F4K3</accession>
<feature type="non-terminal residue" evidence="2">
    <location>
        <position position="1"/>
    </location>
</feature>
<sequence>GWAHTQQFSLFFDAGPEQSSVRLDESGIPRDGSADALNEAYRHHRQTCRVEASSPAFVSDRPLISAADDGLCRTWRTSGPLLGDGRASEQLRTVLGSGGHATLQSLRSLDTRNTAADFSTRPSSVSEAA</sequence>
<gene>
    <name evidence="2" type="ORF">V5799_016595</name>
</gene>
<dbReference type="EMBL" id="JARKHS020007042">
    <property type="protein sequence ID" value="KAK8782064.1"/>
    <property type="molecule type" value="Genomic_DNA"/>
</dbReference>
<evidence type="ECO:0000313" key="2">
    <source>
        <dbReference type="EMBL" id="KAK8782064.1"/>
    </source>
</evidence>
<name>A0AAQ4F4K3_AMBAM</name>
<evidence type="ECO:0000256" key="1">
    <source>
        <dbReference type="SAM" id="MobiDB-lite"/>
    </source>
</evidence>
<feature type="region of interest" description="Disordered" evidence="1">
    <location>
        <begin position="110"/>
        <end position="129"/>
    </location>
</feature>
<reference evidence="2 3" key="1">
    <citation type="journal article" date="2023" name="Arcadia Sci">
        <title>De novo assembly of a long-read Amblyomma americanum tick genome.</title>
        <authorList>
            <person name="Chou S."/>
            <person name="Poskanzer K.E."/>
            <person name="Rollins M."/>
            <person name="Thuy-Boun P.S."/>
        </authorList>
    </citation>
    <scope>NUCLEOTIDE SEQUENCE [LARGE SCALE GENOMIC DNA]</scope>
    <source>
        <strain evidence="2">F_SG_1</strain>
        <tissue evidence="2">Salivary glands</tissue>
    </source>
</reference>